<evidence type="ECO:0000256" key="1">
    <source>
        <dbReference type="SAM" id="SignalP"/>
    </source>
</evidence>
<evidence type="ECO:0000313" key="2">
    <source>
        <dbReference type="EMBL" id="VVP24863.1"/>
    </source>
</evidence>
<sequence precursor="true">MKIALKALLFCSALWSTAAFSASKELKVGDIWAYKNRPGEDGSTLTILKIENYPKLGKVIHIRVDGFQMINPVTGSEFNEMPHLPFQAKALERSITHRVGETAEITDFSQGYMAWRTAFDERKAGAFKITVRQVLDGLIKSNWEASD</sequence>
<keyword evidence="1" id="KW-0732">Signal</keyword>
<accession>A0A5E7MJY5</accession>
<name>A0A5E7MJY5_PSEFL</name>
<feature type="signal peptide" evidence="1">
    <location>
        <begin position="1"/>
        <end position="21"/>
    </location>
</feature>
<dbReference type="Proteomes" id="UP000349468">
    <property type="component" value="Unassembled WGS sequence"/>
</dbReference>
<dbReference type="EMBL" id="CABVIK010000013">
    <property type="protein sequence ID" value="VVP24863.1"/>
    <property type="molecule type" value="Genomic_DNA"/>
</dbReference>
<reference evidence="2 3" key="1">
    <citation type="submission" date="2019-09" db="EMBL/GenBank/DDBJ databases">
        <authorList>
            <person name="Chandra G."/>
            <person name="Truman W A."/>
        </authorList>
    </citation>
    <scope>NUCLEOTIDE SEQUENCE [LARGE SCALE GENOMIC DNA]</scope>
    <source>
        <strain evidence="2">PS870</strain>
    </source>
</reference>
<feature type="chain" id="PRO_5023140120" evidence="1">
    <location>
        <begin position="22"/>
        <end position="147"/>
    </location>
</feature>
<organism evidence="2 3">
    <name type="scientific">Pseudomonas fluorescens</name>
    <dbReference type="NCBI Taxonomy" id="294"/>
    <lineage>
        <taxon>Bacteria</taxon>
        <taxon>Pseudomonadati</taxon>
        <taxon>Pseudomonadota</taxon>
        <taxon>Gammaproteobacteria</taxon>
        <taxon>Pseudomonadales</taxon>
        <taxon>Pseudomonadaceae</taxon>
        <taxon>Pseudomonas</taxon>
    </lineage>
</organism>
<proteinExistence type="predicted"/>
<gene>
    <name evidence="2" type="ORF">PS870_04015</name>
</gene>
<dbReference type="AlphaFoldDB" id="A0A5E7MJY5"/>
<dbReference type="RefSeq" id="WP_077747981.1">
    <property type="nucleotide sequence ID" value="NZ_CABVIK010000013.1"/>
</dbReference>
<evidence type="ECO:0000313" key="3">
    <source>
        <dbReference type="Proteomes" id="UP000349468"/>
    </source>
</evidence>
<protein>
    <submittedName>
        <fullName evidence="2">Uncharacterized protein</fullName>
    </submittedName>
</protein>
<dbReference type="GeneID" id="46427467"/>